<protein>
    <submittedName>
        <fullName evidence="1">Uncharacterized protein</fullName>
    </submittedName>
</protein>
<reference evidence="1 2" key="1">
    <citation type="submission" date="2023-10" db="EMBL/GenBank/DDBJ databases">
        <title>Comparative genomics analysis reveals potential genetic determinants of host preference in Cryptosporidium xiaoi.</title>
        <authorList>
            <person name="Xiao L."/>
            <person name="Li J."/>
        </authorList>
    </citation>
    <scope>NUCLEOTIDE SEQUENCE [LARGE SCALE GENOMIC DNA]</scope>
    <source>
        <strain evidence="1 2">52996</strain>
    </source>
</reference>
<evidence type="ECO:0000313" key="1">
    <source>
        <dbReference type="EMBL" id="KAK6588616.1"/>
    </source>
</evidence>
<dbReference type="GO" id="GO:0061640">
    <property type="term" value="P:cytoskeleton-dependent cytokinesis"/>
    <property type="evidence" value="ECO:0007669"/>
    <property type="project" value="InterPro"/>
</dbReference>
<comment type="caution">
    <text evidence="1">The sequence shown here is derived from an EMBL/GenBank/DDBJ whole genome shotgun (WGS) entry which is preliminary data.</text>
</comment>
<accession>A0AAV9Y1R7</accession>
<evidence type="ECO:0000313" key="2">
    <source>
        <dbReference type="Proteomes" id="UP001311799"/>
    </source>
</evidence>
<keyword evidence="2" id="KW-1185">Reference proteome</keyword>
<dbReference type="GO" id="GO:0005869">
    <property type="term" value="C:dynactin complex"/>
    <property type="evidence" value="ECO:0007669"/>
    <property type="project" value="InterPro"/>
</dbReference>
<dbReference type="InterPro" id="IPR009991">
    <property type="entry name" value="DCTN3"/>
</dbReference>
<dbReference type="Pfam" id="PF07426">
    <property type="entry name" value="Dynactin_p22"/>
    <property type="match status" value="1"/>
</dbReference>
<organism evidence="1 2">
    <name type="scientific">Cryptosporidium xiaoi</name>
    <dbReference type="NCBI Taxonomy" id="659607"/>
    <lineage>
        <taxon>Eukaryota</taxon>
        <taxon>Sar</taxon>
        <taxon>Alveolata</taxon>
        <taxon>Apicomplexa</taxon>
        <taxon>Conoidasida</taxon>
        <taxon>Coccidia</taxon>
        <taxon>Eucoccidiorida</taxon>
        <taxon>Eimeriorina</taxon>
        <taxon>Cryptosporidiidae</taxon>
        <taxon>Cryptosporidium</taxon>
    </lineage>
</organism>
<proteinExistence type="predicted"/>
<dbReference type="EMBL" id="JAWDEY010000031">
    <property type="protein sequence ID" value="KAK6588616.1"/>
    <property type="molecule type" value="Genomic_DNA"/>
</dbReference>
<gene>
    <name evidence="1" type="ORF">RS030_3448</name>
</gene>
<sequence>MGTDFYIEEYLSALSNRIKKCEEIIGLREISNSKKKDKCELENSEQSTGVISSLPQSRLAKGQNSLMTNIENDIQSLEKVKNDESISINDKLDIIENLIKKIYSLGPLENWLSSYETIKAYLEMDSADFESSVLTLDARKAYVKEHYQEFKEMREQLKELSDLLPYVNEELDISNINEIRSKLSDLEFRGRKIGYETNSMWEELEKLSFKYSNFIYKYNSLLMK</sequence>
<dbReference type="Proteomes" id="UP001311799">
    <property type="component" value="Unassembled WGS sequence"/>
</dbReference>
<name>A0AAV9Y1R7_9CRYT</name>
<dbReference type="AlphaFoldDB" id="A0AAV9Y1R7"/>